<keyword evidence="3" id="KW-1185">Reference proteome</keyword>
<evidence type="ECO:0000313" key="3">
    <source>
        <dbReference type="Proteomes" id="UP001149813"/>
    </source>
</evidence>
<sequence>MASFKASALSQDTAAPSALGSPPIDGYGSDVDIDIDDDSSATYYDVLKCAGQFASPSVFFAQPLKPAHSASQVYPWASHPLSSVVGSSSSGSGKTDSKHRLRRVGSSSAADAGSEYADSTASSSVFRAEHRDNTLPPSVFRLPGARAGAALSSMTIGGRSLRRATQVQMSVFDRKVNLV</sequence>
<gene>
    <name evidence="2" type="ORF">LPJ53_000161</name>
</gene>
<protein>
    <submittedName>
        <fullName evidence="2">Uncharacterized protein</fullName>
    </submittedName>
</protein>
<comment type="caution">
    <text evidence="2">The sequence shown here is derived from an EMBL/GenBank/DDBJ whole genome shotgun (WGS) entry which is preliminary data.</text>
</comment>
<dbReference type="AlphaFoldDB" id="A0A9W8CW94"/>
<feature type="region of interest" description="Disordered" evidence="1">
    <location>
        <begin position="85"/>
        <end position="115"/>
    </location>
</feature>
<evidence type="ECO:0000313" key="2">
    <source>
        <dbReference type="EMBL" id="KAJ1725682.1"/>
    </source>
</evidence>
<reference evidence="2" key="1">
    <citation type="submission" date="2022-07" db="EMBL/GenBank/DDBJ databases">
        <title>Phylogenomic reconstructions and comparative analyses of Kickxellomycotina fungi.</title>
        <authorList>
            <person name="Reynolds N.K."/>
            <person name="Stajich J.E."/>
            <person name="Barry K."/>
            <person name="Grigoriev I.V."/>
            <person name="Crous P."/>
            <person name="Smith M.E."/>
        </authorList>
    </citation>
    <scope>NUCLEOTIDE SEQUENCE</scope>
    <source>
        <strain evidence="2">NBRC 32514</strain>
    </source>
</reference>
<evidence type="ECO:0000256" key="1">
    <source>
        <dbReference type="SAM" id="MobiDB-lite"/>
    </source>
</evidence>
<dbReference type="Proteomes" id="UP001149813">
    <property type="component" value="Unassembled WGS sequence"/>
</dbReference>
<dbReference type="EMBL" id="JANBOJ010000002">
    <property type="protein sequence ID" value="KAJ1725682.1"/>
    <property type="molecule type" value="Genomic_DNA"/>
</dbReference>
<organism evidence="2 3">
    <name type="scientific">Coemansia erecta</name>
    <dbReference type="NCBI Taxonomy" id="147472"/>
    <lineage>
        <taxon>Eukaryota</taxon>
        <taxon>Fungi</taxon>
        <taxon>Fungi incertae sedis</taxon>
        <taxon>Zoopagomycota</taxon>
        <taxon>Kickxellomycotina</taxon>
        <taxon>Kickxellomycetes</taxon>
        <taxon>Kickxellales</taxon>
        <taxon>Kickxellaceae</taxon>
        <taxon>Coemansia</taxon>
    </lineage>
</organism>
<dbReference type="OrthoDB" id="5590884at2759"/>
<name>A0A9W8CW94_9FUNG</name>
<accession>A0A9W8CW94</accession>
<feature type="region of interest" description="Disordered" evidence="1">
    <location>
        <begin position="1"/>
        <end position="32"/>
    </location>
</feature>
<proteinExistence type="predicted"/>